<gene>
    <name evidence="1" type="ORF">E3J48_00570</name>
</gene>
<sequence length="274" mass="31241">MGMIDSGKVEREKSSFPGRTGVFSGRGFFLSVLLLFLFSSGISRLEAHPFQAGEKLTYVLKLRGIPLGRQVFEVRDGLRIRGRSTYLLFSSVRSSRFLSFLYYINDELESFADTDTLYSVRSRIRFQEGKHSRNYDVEVDMDSMKVLFEDKNNKKKWTREVSFPILDFVSLIYWLRTQDHTVGETFSIFLIDTGPDSAEVKEVKIQVGEVEQISTYVGTFSAIRYLQASEGNRITVWISQEEGNIPVKFQVSTRLGAITAYLAKIEGRDIGQLG</sequence>
<dbReference type="EMBL" id="SOIZ01000029">
    <property type="protein sequence ID" value="TET64774.1"/>
    <property type="molecule type" value="Genomic_DNA"/>
</dbReference>
<accession>A0A523WCN3</accession>
<evidence type="ECO:0000313" key="1">
    <source>
        <dbReference type="EMBL" id="TET64774.1"/>
    </source>
</evidence>
<organism evidence="1 2">
    <name type="scientific">Aerophobetes bacterium</name>
    <dbReference type="NCBI Taxonomy" id="2030807"/>
    <lineage>
        <taxon>Bacteria</taxon>
        <taxon>Candidatus Aerophobota</taxon>
    </lineage>
</organism>
<dbReference type="Pfam" id="PF11306">
    <property type="entry name" value="DUF3108"/>
    <property type="match status" value="1"/>
</dbReference>
<comment type="caution">
    <text evidence="1">The sequence shown here is derived from an EMBL/GenBank/DDBJ whole genome shotgun (WGS) entry which is preliminary data.</text>
</comment>
<reference evidence="1 2" key="1">
    <citation type="submission" date="2019-03" db="EMBL/GenBank/DDBJ databases">
        <title>Metabolic potential of uncultured bacteria and archaea associated with petroleum seepage in deep-sea sediments.</title>
        <authorList>
            <person name="Dong X."/>
            <person name="Hubert C."/>
        </authorList>
    </citation>
    <scope>NUCLEOTIDE SEQUENCE [LARGE SCALE GENOMIC DNA]</scope>
    <source>
        <strain evidence="1">E29_bin52</strain>
    </source>
</reference>
<dbReference type="Proteomes" id="UP000319130">
    <property type="component" value="Unassembled WGS sequence"/>
</dbReference>
<evidence type="ECO:0000313" key="2">
    <source>
        <dbReference type="Proteomes" id="UP000319130"/>
    </source>
</evidence>
<protein>
    <submittedName>
        <fullName evidence="1">DUF3108 domain-containing protein</fullName>
    </submittedName>
</protein>
<proteinExistence type="predicted"/>
<dbReference type="AlphaFoldDB" id="A0A523WCN3"/>
<name>A0A523WCN3_UNCAE</name>
<dbReference type="InterPro" id="IPR021457">
    <property type="entry name" value="DUF3108"/>
</dbReference>